<dbReference type="EMBL" id="JAUSZV010000003">
    <property type="protein sequence ID" value="MDQ0904565.1"/>
    <property type="molecule type" value="Genomic_DNA"/>
</dbReference>
<gene>
    <name evidence="2" type="ORF">QFZ22_000550</name>
</gene>
<evidence type="ECO:0000256" key="1">
    <source>
        <dbReference type="SAM" id="MobiDB-lite"/>
    </source>
</evidence>
<proteinExistence type="predicted"/>
<dbReference type="AlphaFoldDB" id="A0AAW8F624"/>
<comment type="caution">
    <text evidence="2">The sequence shown here is derived from an EMBL/GenBank/DDBJ whole genome shotgun (WGS) entry which is preliminary data.</text>
</comment>
<dbReference type="Pfam" id="PF13376">
    <property type="entry name" value="OmdA"/>
    <property type="match status" value="1"/>
</dbReference>
<feature type="region of interest" description="Disordered" evidence="1">
    <location>
        <begin position="209"/>
        <end position="230"/>
    </location>
</feature>
<sequence>MRAESVGKRREVRECAREYRTESDRFACEAHPMTNMTDMAKEELTDRLIVADAQAWRTWLDAHESSSAGVKLILAKKGTTEPTSLTYAEALEEALCSGWIDGRRNAVDARTFQQHFTPRRTASIWSRRNVTIVATLIEQGRMQPRGFAEIERAKADGRWERAYAGQAGAEVPADLAQALAASPTAAARFAVLTRAQRYAVIHQVITAPSGTSRRSRITKSLTRLEGTPEA</sequence>
<accession>A0AAW8F624</accession>
<reference evidence="2" key="1">
    <citation type="submission" date="2023-07" db="EMBL/GenBank/DDBJ databases">
        <title>Comparative genomics of wheat-associated soil bacteria to identify genetic determinants of phenazine resistance.</title>
        <authorList>
            <person name="Mouncey N."/>
        </authorList>
    </citation>
    <scope>NUCLEOTIDE SEQUENCE</scope>
    <source>
        <strain evidence="2">V4I22</strain>
    </source>
</reference>
<organism evidence="2 3">
    <name type="scientific">Streptomyces canus</name>
    <dbReference type="NCBI Taxonomy" id="58343"/>
    <lineage>
        <taxon>Bacteria</taxon>
        <taxon>Bacillati</taxon>
        <taxon>Actinomycetota</taxon>
        <taxon>Actinomycetes</taxon>
        <taxon>Kitasatosporales</taxon>
        <taxon>Streptomycetaceae</taxon>
        <taxon>Streptomyces</taxon>
        <taxon>Streptomyces aurantiacus group</taxon>
    </lineage>
</organism>
<dbReference type="Proteomes" id="UP001234216">
    <property type="component" value="Unassembled WGS sequence"/>
</dbReference>
<name>A0AAW8F624_9ACTN</name>
<evidence type="ECO:0000313" key="2">
    <source>
        <dbReference type="EMBL" id="MDQ0904565.1"/>
    </source>
</evidence>
<protein>
    <submittedName>
        <fullName evidence="2">Uncharacterized protein YdeI (YjbR/CyaY-like superfamily)</fullName>
    </submittedName>
</protein>
<evidence type="ECO:0000313" key="3">
    <source>
        <dbReference type="Proteomes" id="UP001234216"/>
    </source>
</evidence>